<dbReference type="Pfam" id="PF01196">
    <property type="entry name" value="Ribosomal_L17"/>
    <property type="match status" value="1"/>
</dbReference>
<proteinExistence type="inferred from homology"/>
<evidence type="ECO:0000256" key="3">
    <source>
        <dbReference type="ARBA" id="ARBA00023274"/>
    </source>
</evidence>
<dbReference type="InterPro" id="IPR000456">
    <property type="entry name" value="Ribosomal_bL17"/>
</dbReference>
<dbReference type="GO" id="GO:0022625">
    <property type="term" value="C:cytosolic large ribosomal subunit"/>
    <property type="evidence" value="ECO:0007669"/>
    <property type="project" value="TreeGrafter"/>
</dbReference>
<reference evidence="7" key="1">
    <citation type="submission" date="2017-08" db="EMBL/GenBank/DDBJ databases">
        <title>A dynamic microbial community with high functional redundancy inhabits the cold, oxic subseafloor aquifer.</title>
        <authorList>
            <person name="Tully B.J."/>
            <person name="Wheat C.G."/>
            <person name="Glazer B.T."/>
            <person name="Huber J.A."/>
        </authorList>
    </citation>
    <scope>NUCLEOTIDE SEQUENCE [LARGE SCALE GENOMIC DNA]</scope>
</reference>
<dbReference type="EMBL" id="NVUU01000003">
    <property type="protein sequence ID" value="PCI96092.1"/>
    <property type="molecule type" value="Genomic_DNA"/>
</dbReference>
<organism evidence="6 7">
    <name type="scientific">Aerophobetes bacterium</name>
    <dbReference type="NCBI Taxonomy" id="2030807"/>
    <lineage>
        <taxon>Bacteria</taxon>
        <taxon>Candidatus Aerophobota</taxon>
    </lineage>
</organism>
<evidence type="ECO:0000313" key="6">
    <source>
        <dbReference type="EMBL" id="PCI96092.1"/>
    </source>
</evidence>
<gene>
    <name evidence="4" type="primary">rplQ</name>
    <name evidence="6" type="ORF">COB11_00480</name>
</gene>
<dbReference type="PROSITE" id="PS01167">
    <property type="entry name" value="RIBOSOMAL_L17"/>
    <property type="match status" value="1"/>
</dbReference>
<sequence>MRHAKRSFKVGRNTSHRRSLMANSLKSLIEHGRIETTVTKAKELRRYADKMVTLAKKDTLASKRLAIGRMMVSFNALSSKDARKAKGGNLNVYNTDRKVVGKLFGELKDRYKERNGGYTRIIKKGTRIGDNAPKCFIEFV</sequence>
<dbReference type="GO" id="GO:0006412">
    <property type="term" value="P:translation"/>
    <property type="evidence" value="ECO:0007669"/>
    <property type="project" value="UniProtKB-UniRule"/>
</dbReference>
<dbReference type="PANTHER" id="PTHR14413">
    <property type="entry name" value="RIBOSOMAL PROTEIN L17"/>
    <property type="match status" value="1"/>
</dbReference>
<comment type="caution">
    <text evidence="6">The sequence shown here is derived from an EMBL/GenBank/DDBJ whole genome shotgun (WGS) entry which is preliminary data.</text>
</comment>
<keyword evidence="2 4" id="KW-0689">Ribosomal protein</keyword>
<dbReference type="InterPro" id="IPR036373">
    <property type="entry name" value="Ribosomal_bL17_sf"/>
</dbReference>
<protein>
    <recommendedName>
        <fullName evidence="4">Large ribosomal subunit protein bL17</fullName>
    </recommendedName>
</protein>
<evidence type="ECO:0000313" key="7">
    <source>
        <dbReference type="Proteomes" id="UP000217838"/>
    </source>
</evidence>
<comment type="subunit">
    <text evidence="4">Part of the 50S ribosomal subunit. Contacts protein L32.</text>
</comment>
<evidence type="ECO:0000256" key="4">
    <source>
        <dbReference type="HAMAP-Rule" id="MF_01368"/>
    </source>
</evidence>
<dbReference type="Gene3D" id="3.90.1030.10">
    <property type="entry name" value="Ribosomal protein L17"/>
    <property type="match status" value="1"/>
</dbReference>
<evidence type="ECO:0000256" key="2">
    <source>
        <dbReference type="ARBA" id="ARBA00022980"/>
    </source>
</evidence>
<name>A0A2A4YMK9_UNCAE</name>
<evidence type="ECO:0000256" key="5">
    <source>
        <dbReference type="RuleBase" id="RU000660"/>
    </source>
</evidence>
<evidence type="ECO:0000256" key="1">
    <source>
        <dbReference type="ARBA" id="ARBA00008777"/>
    </source>
</evidence>
<dbReference type="InterPro" id="IPR047859">
    <property type="entry name" value="Ribosomal_bL17_CS"/>
</dbReference>
<dbReference type="GO" id="GO:0003735">
    <property type="term" value="F:structural constituent of ribosome"/>
    <property type="evidence" value="ECO:0007669"/>
    <property type="project" value="InterPro"/>
</dbReference>
<dbReference type="PANTHER" id="PTHR14413:SF16">
    <property type="entry name" value="LARGE RIBOSOMAL SUBUNIT PROTEIN BL17M"/>
    <property type="match status" value="1"/>
</dbReference>
<accession>A0A2A4YMK9</accession>
<dbReference type="NCBIfam" id="TIGR00059">
    <property type="entry name" value="L17"/>
    <property type="match status" value="1"/>
</dbReference>
<comment type="similarity">
    <text evidence="1 4 5">Belongs to the bacterial ribosomal protein bL17 family.</text>
</comment>
<dbReference type="HAMAP" id="MF_01368">
    <property type="entry name" value="Ribosomal_bL17"/>
    <property type="match status" value="1"/>
</dbReference>
<keyword evidence="3 4" id="KW-0687">Ribonucleoprotein</keyword>
<dbReference type="Proteomes" id="UP000217838">
    <property type="component" value="Unassembled WGS sequence"/>
</dbReference>
<dbReference type="SUPFAM" id="SSF64263">
    <property type="entry name" value="Prokaryotic ribosomal protein L17"/>
    <property type="match status" value="1"/>
</dbReference>
<dbReference type="AlphaFoldDB" id="A0A2A4YMK9"/>